<proteinExistence type="predicted"/>
<evidence type="ECO:0000313" key="2">
    <source>
        <dbReference type="EMBL" id="CUI02068.1"/>
    </source>
</evidence>
<keyword evidence="1" id="KW-0812">Transmembrane</keyword>
<feature type="transmembrane region" description="Helical" evidence="1">
    <location>
        <begin position="7"/>
        <end position="28"/>
    </location>
</feature>
<feature type="transmembrane region" description="Helical" evidence="1">
    <location>
        <begin position="40"/>
        <end position="62"/>
    </location>
</feature>
<dbReference type="STRING" id="1396826.PHA8399_04229"/>
<accession>A0A0P1HZH3</accession>
<dbReference type="RefSeq" id="WP_058288028.1">
    <property type="nucleotide sequence ID" value="NZ_CYSR01000040.1"/>
</dbReference>
<dbReference type="AlphaFoldDB" id="A0A0P1HZH3"/>
<dbReference type="Proteomes" id="UP000051326">
    <property type="component" value="Unassembled WGS sequence"/>
</dbReference>
<dbReference type="EMBL" id="CYSR01000040">
    <property type="protein sequence ID" value="CUI02068.1"/>
    <property type="molecule type" value="Genomic_DNA"/>
</dbReference>
<reference evidence="2 3" key="1">
    <citation type="submission" date="2015-09" db="EMBL/GenBank/DDBJ databases">
        <authorList>
            <consortium name="Swine Surveillance"/>
        </authorList>
    </citation>
    <scope>NUCLEOTIDE SEQUENCE [LARGE SCALE GENOMIC DNA]</scope>
    <source>
        <strain evidence="2 3">CECT 8399</strain>
    </source>
</reference>
<gene>
    <name evidence="2" type="ORF">PHA8399_04229</name>
</gene>
<protein>
    <submittedName>
        <fullName evidence="2">Uncharacterized protein</fullName>
    </submittedName>
</protein>
<sequence>MTSKTFLTAHAAVYIFFALALFLAPQLLWPQYGLQVNDHYAVFLSQHNSIFLGGIGIISFLFRTAEPGSDAARTILTGLMWTNVLGAAVTLYACIAGLFTGFGWSDPVFFALLAVLCAAQLRKNG</sequence>
<keyword evidence="1" id="KW-0472">Membrane</keyword>
<feature type="transmembrane region" description="Helical" evidence="1">
    <location>
        <begin position="74"/>
        <end position="98"/>
    </location>
</feature>
<evidence type="ECO:0000313" key="3">
    <source>
        <dbReference type="Proteomes" id="UP000051326"/>
    </source>
</evidence>
<keyword evidence="1" id="KW-1133">Transmembrane helix</keyword>
<evidence type="ECO:0000256" key="1">
    <source>
        <dbReference type="SAM" id="Phobius"/>
    </source>
</evidence>
<name>A0A0P1HZH3_9RHOB</name>
<organism evidence="2 3">
    <name type="scientific">Leisingera aquaemixtae</name>
    <dbReference type="NCBI Taxonomy" id="1396826"/>
    <lineage>
        <taxon>Bacteria</taxon>
        <taxon>Pseudomonadati</taxon>
        <taxon>Pseudomonadota</taxon>
        <taxon>Alphaproteobacteria</taxon>
        <taxon>Rhodobacterales</taxon>
        <taxon>Roseobacteraceae</taxon>
        <taxon>Leisingera</taxon>
    </lineage>
</organism>